<comment type="caution">
    <text evidence="7">The sequence shown here is derived from an EMBL/GenBank/DDBJ whole genome shotgun (WGS) entry which is preliminary data.</text>
</comment>
<gene>
    <name evidence="7" type="primary">Grn</name>
    <name evidence="7" type="ORF">CDAR_260591</name>
</gene>
<protein>
    <submittedName>
        <fullName evidence="7">Progranulin</fullName>
    </submittedName>
</protein>
<comment type="subcellular location">
    <subcellularLocation>
        <location evidence="1">Secreted</location>
    </subcellularLocation>
</comment>
<dbReference type="Proteomes" id="UP001054837">
    <property type="component" value="Unassembled WGS sequence"/>
</dbReference>
<dbReference type="InterPro" id="IPR000118">
    <property type="entry name" value="Granulin"/>
</dbReference>
<organism evidence="7 8">
    <name type="scientific">Caerostris darwini</name>
    <dbReference type="NCBI Taxonomy" id="1538125"/>
    <lineage>
        <taxon>Eukaryota</taxon>
        <taxon>Metazoa</taxon>
        <taxon>Ecdysozoa</taxon>
        <taxon>Arthropoda</taxon>
        <taxon>Chelicerata</taxon>
        <taxon>Arachnida</taxon>
        <taxon>Araneae</taxon>
        <taxon>Araneomorphae</taxon>
        <taxon>Entelegynae</taxon>
        <taxon>Araneoidea</taxon>
        <taxon>Araneidae</taxon>
        <taxon>Caerostris</taxon>
    </lineage>
</organism>
<keyword evidence="3" id="KW-0964">Secreted</keyword>
<evidence type="ECO:0000256" key="5">
    <source>
        <dbReference type="SAM" id="SignalP"/>
    </source>
</evidence>
<feature type="chain" id="PRO_5043719269" evidence="5">
    <location>
        <begin position="23"/>
        <end position="291"/>
    </location>
</feature>
<evidence type="ECO:0000256" key="2">
    <source>
        <dbReference type="ARBA" id="ARBA00010093"/>
    </source>
</evidence>
<dbReference type="Gene3D" id="2.10.25.160">
    <property type="entry name" value="Granulin"/>
    <property type="match status" value="2"/>
</dbReference>
<name>A0AAV4NP54_9ARAC</name>
<feature type="domain" description="Granulins" evidence="6">
    <location>
        <begin position="252"/>
        <end position="265"/>
    </location>
</feature>
<sequence length="291" mass="31703">MSPYARIVSLMKLVVWCPTVQAILQHATAAVPLKTVSAVLTRPNAARKAIRAIPAHTRALQTISQRPTHLFQRSRKERGVFWRTNSTTTVATKNPTVRTTPQQFGELKMHALVALFLSVVVCSAYGNDCTEESCSSMETCCEGPVPGVYGCCPQPNAVCCSDGLHCCPANTVCDLSAGTCDSLSGERFPFIPRKKIDVPVEEPMRSAPLARANQVNVVYCPGGQYYCNDGNTCCRMPTGQYSCCPYPYANCCMDGVHCCPSGMHCDNTSRYCLRGSSSYAALLKRPAFPLY</sequence>
<proteinExistence type="inferred from homology"/>
<keyword evidence="8" id="KW-1185">Reference proteome</keyword>
<comment type="similarity">
    <text evidence="2">Belongs to the granulin family.</text>
</comment>
<evidence type="ECO:0000313" key="7">
    <source>
        <dbReference type="EMBL" id="GIX86680.1"/>
    </source>
</evidence>
<dbReference type="InterPro" id="IPR037277">
    <property type="entry name" value="Granulin_sf"/>
</dbReference>
<feature type="signal peptide" evidence="5">
    <location>
        <begin position="1"/>
        <end position="22"/>
    </location>
</feature>
<dbReference type="Pfam" id="PF00396">
    <property type="entry name" value="Granulin"/>
    <property type="match status" value="2"/>
</dbReference>
<keyword evidence="5" id="KW-0732">Signal</keyword>
<dbReference type="InterPro" id="IPR039036">
    <property type="entry name" value="Granulin_fam"/>
</dbReference>
<dbReference type="GO" id="GO:0005576">
    <property type="term" value="C:extracellular region"/>
    <property type="evidence" value="ECO:0007669"/>
    <property type="project" value="UniProtKB-SubCell"/>
</dbReference>
<evidence type="ECO:0000256" key="4">
    <source>
        <dbReference type="ARBA" id="ARBA00023157"/>
    </source>
</evidence>
<evidence type="ECO:0000259" key="6">
    <source>
        <dbReference type="PROSITE" id="PS00799"/>
    </source>
</evidence>
<feature type="domain" description="Granulins" evidence="6">
    <location>
        <begin position="160"/>
        <end position="173"/>
    </location>
</feature>
<evidence type="ECO:0000256" key="1">
    <source>
        <dbReference type="ARBA" id="ARBA00004613"/>
    </source>
</evidence>
<dbReference type="SUPFAM" id="SSF57277">
    <property type="entry name" value="Granulin repeat"/>
    <property type="match status" value="1"/>
</dbReference>
<accession>A0AAV4NP54</accession>
<dbReference type="AlphaFoldDB" id="A0AAV4NP54"/>
<evidence type="ECO:0000313" key="8">
    <source>
        <dbReference type="Proteomes" id="UP001054837"/>
    </source>
</evidence>
<dbReference type="SMART" id="SM00277">
    <property type="entry name" value="GRAN"/>
    <property type="match status" value="2"/>
</dbReference>
<dbReference type="PANTHER" id="PTHR12274:SF3">
    <property type="entry name" value="PROGRANULIN"/>
    <property type="match status" value="1"/>
</dbReference>
<reference evidence="7 8" key="1">
    <citation type="submission" date="2021-06" db="EMBL/GenBank/DDBJ databases">
        <title>Caerostris darwini draft genome.</title>
        <authorList>
            <person name="Kono N."/>
            <person name="Arakawa K."/>
        </authorList>
    </citation>
    <scope>NUCLEOTIDE SEQUENCE [LARGE SCALE GENOMIC DNA]</scope>
</reference>
<dbReference type="PROSITE" id="PS00799">
    <property type="entry name" value="GRANULINS"/>
    <property type="match status" value="2"/>
</dbReference>
<dbReference type="EMBL" id="BPLQ01001908">
    <property type="protein sequence ID" value="GIX86680.1"/>
    <property type="molecule type" value="Genomic_DNA"/>
</dbReference>
<dbReference type="PANTHER" id="PTHR12274">
    <property type="entry name" value="GRANULIN"/>
    <property type="match status" value="1"/>
</dbReference>
<keyword evidence="4" id="KW-1015">Disulfide bond</keyword>
<evidence type="ECO:0000256" key="3">
    <source>
        <dbReference type="ARBA" id="ARBA00022525"/>
    </source>
</evidence>